<dbReference type="Pfam" id="PF17289">
    <property type="entry name" value="Terminase_6C"/>
    <property type="match status" value="1"/>
</dbReference>
<name>A0A0F9KQN8_9ZZZZ</name>
<evidence type="ECO:0000259" key="2">
    <source>
        <dbReference type="Pfam" id="PF17289"/>
    </source>
</evidence>
<dbReference type="InterPro" id="IPR027417">
    <property type="entry name" value="P-loop_NTPase"/>
</dbReference>
<dbReference type="EMBL" id="LAZR01014384">
    <property type="protein sequence ID" value="KKM17735.1"/>
    <property type="molecule type" value="Genomic_DNA"/>
</dbReference>
<keyword evidence="1" id="KW-1188">Viral release from host cell</keyword>
<accession>A0A0F9KQN8</accession>
<evidence type="ECO:0000256" key="1">
    <source>
        <dbReference type="ARBA" id="ARBA00022612"/>
    </source>
</evidence>
<proteinExistence type="predicted"/>
<feature type="domain" description="Terminase large subunit gp17-like C-terminal" evidence="2">
    <location>
        <begin position="286"/>
        <end position="429"/>
    </location>
</feature>
<sequence length="446" mass="49853">MNLAFTEEMLPPNHTSWNKVLASLDTQAREDIIASLSDGEVVDASTDWFLQARREQIPPLWNWFVWIILAGRGFGKNWAGSNWLIQQHVQGFAKNSGIVAATASDLNKYCIDGPSGILALAPPWFFPDYQPSKTRLVWPNGTKTSLFTSEKPDRLRGPNLDKVWCDELAAWQKLDETWDMLQLCLRYGSDPQAIITTTPRPKKVLRDLMKRENKDVAVTRGSTYDNAANLSPRFIQEIIREYSGTQLERQEIYGELLDEFEGALWSYSILDRNRVTEHPVLSRVGVGVDPALSSEEGADLTGIISGGMDSTGHGYVLGDHSLRASPEGWARKVVAVYEDIEADFIVAEKNVGGEMVESTIRAVSPNANVILVHAQRAKVTRAEPISARYEQGRIHHVGTLPDLEDQMCLFLPGTIKKSPDRADALVWLFTELLGQANRTVPRIRSL</sequence>
<dbReference type="AlphaFoldDB" id="A0A0F9KQN8"/>
<comment type="caution">
    <text evidence="3">The sequence shown here is derived from an EMBL/GenBank/DDBJ whole genome shotgun (WGS) entry which is preliminary data.</text>
</comment>
<protein>
    <recommendedName>
        <fullName evidence="2">Terminase large subunit gp17-like C-terminal domain-containing protein</fullName>
    </recommendedName>
</protein>
<reference evidence="3" key="1">
    <citation type="journal article" date="2015" name="Nature">
        <title>Complex archaea that bridge the gap between prokaryotes and eukaryotes.</title>
        <authorList>
            <person name="Spang A."/>
            <person name="Saw J.H."/>
            <person name="Jorgensen S.L."/>
            <person name="Zaremba-Niedzwiedzka K."/>
            <person name="Martijn J."/>
            <person name="Lind A.E."/>
            <person name="van Eijk R."/>
            <person name="Schleper C."/>
            <person name="Guy L."/>
            <person name="Ettema T.J."/>
        </authorList>
    </citation>
    <scope>NUCLEOTIDE SEQUENCE</scope>
</reference>
<dbReference type="InterPro" id="IPR035421">
    <property type="entry name" value="Terminase_6C"/>
</dbReference>
<organism evidence="3">
    <name type="scientific">marine sediment metagenome</name>
    <dbReference type="NCBI Taxonomy" id="412755"/>
    <lineage>
        <taxon>unclassified sequences</taxon>
        <taxon>metagenomes</taxon>
        <taxon>ecological metagenomes</taxon>
    </lineage>
</organism>
<evidence type="ECO:0000313" key="3">
    <source>
        <dbReference type="EMBL" id="KKM17735.1"/>
    </source>
</evidence>
<dbReference type="Gene3D" id="3.40.50.300">
    <property type="entry name" value="P-loop containing nucleotide triphosphate hydrolases"/>
    <property type="match status" value="1"/>
</dbReference>
<dbReference type="Pfam" id="PF03237">
    <property type="entry name" value="Terminase_6N"/>
    <property type="match status" value="1"/>
</dbReference>
<gene>
    <name evidence="3" type="ORF">LCGC14_1672740</name>
</gene>